<dbReference type="NCBIfam" id="TIGR00876">
    <property type="entry name" value="tal_mycobact"/>
    <property type="match status" value="1"/>
</dbReference>
<keyword evidence="8 11" id="KW-0570">Pentose shunt</keyword>
<dbReference type="InterPro" id="IPR013785">
    <property type="entry name" value="Aldolase_TIM"/>
</dbReference>
<dbReference type="PANTHER" id="PTHR10683:SF31">
    <property type="entry name" value="TRANSALDOLASE"/>
    <property type="match status" value="1"/>
</dbReference>
<protein>
    <recommendedName>
        <fullName evidence="5 11">Transaldolase</fullName>
        <ecNumber evidence="5 11">2.2.1.2</ecNumber>
    </recommendedName>
</protein>
<reference evidence="12" key="1">
    <citation type="journal article" date="2014" name="Int. J. Syst. Evol. Microbiol.">
        <title>Complete genome sequence of Corynebacterium casei LMG S-19264T (=DSM 44701T), isolated from a smear-ripened cheese.</title>
        <authorList>
            <consortium name="US DOE Joint Genome Institute (JGI-PGF)"/>
            <person name="Walter F."/>
            <person name="Albersmeier A."/>
            <person name="Kalinowski J."/>
            <person name="Ruckert C."/>
        </authorList>
    </citation>
    <scope>NUCLEOTIDE SEQUENCE</scope>
    <source>
        <strain evidence="12">JCM 4784</strain>
    </source>
</reference>
<keyword evidence="6 11" id="KW-0963">Cytoplasm</keyword>
<proteinExistence type="inferred from homology"/>
<comment type="subcellular location">
    <subcellularLocation>
        <location evidence="2 11">Cytoplasm</location>
    </subcellularLocation>
</comment>
<dbReference type="PROSITE" id="PS00958">
    <property type="entry name" value="TRANSALDOLASE_2"/>
    <property type="match status" value="1"/>
</dbReference>
<dbReference type="InterPro" id="IPR001585">
    <property type="entry name" value="TAL/FSA"/>
</dbReference>
<keyword evidence="13" id="KW-1185">Reference proteome</keyword>
<dbReference type="CDD" id="cd00955">
    <property type="entry name" value="Transaldolase_like"/>
    <property type="match status" value="1"/>
</dbReference>
<sequence>MSTTAPLTSLGAAGVSVWLDDLSRTRVESGNLAELIERSHVVGVTTNPSIFQAAIGSGEGYEDQLADLALRGVTVDEAVRMMTTADVRAAADVLRPVYDATRGRDGRVSIEVDPRLAHRTAATVAEAKQLAWLVDRPNVMIKIPATEAGLPAITEVIGLGISVNVTLIFSLERYRAVMDAYLKGLELAHERGIDLSTVHSVASFFVSRVDAEIDKRLDALGTDEAKALKGRAALANARLAYEAYEEVFGSADGATPPAARAARLAAAGAQKQRPLWASTGVKDPAYKDTLYVDELVAPGTVNTMPEATLSATADHGVITGDTVTGGYEQARADLKAVDALGISYDGVVQQLEDEGVAKFEAAWNDLLATVATRLRGAEAK</sequence>
<dbReference type="InterPro" id="IPR004732">
    <property type="entry name" value="Transaldolase_2"/>
</dbReference>
<dbReference type="GO" id="GO:0005975">
    <property type="term" value="P:carbohydrate metabolic process"/>
    <property type="evidence" value="ECO:0007669"/>
    <property type="project" value="InterPro"/>
</dbReference>
<keyword evidence="7 11" id="KW-0808">Transferase</keyword>
<reference evidence="12" key="2">
    <citation type="submission" date="2020-09" db="EMBL/GenBank/DDBJ databases">
        <authorList>
            <person name="Sun Q."/>
            <person name="Ohkuma M."/>
        </authorList>
    </citation>
    <scope>NUCLEOTIDE SEQUENCE</scope>
    <source>
        <strain evidence="12">JCM 4784</strain>
    </source>
</reference>
<dbReference type="SUPFAM" id="SSF51569">
    <property type="entry name" value="Aldolase"/>
    <property type="match status" value="1"/>
</dbReference>
<feature type="active site" description="Schiff-base intermediate with substrate" evidence="11">
    <location>
        <position position="142"/>
    </location>
</feature>
<dbReference type="RefSeq" id="WP_229926102.1">
    <property type="nucleotide sequence ID" value="NZ_BNBT01000167.1"/>
</dbReference>
<comment type="caution">
    <text evidence="12">The sequence shown here is derived from an EMBL/GenBank/DDBJ whole genome shotgun (WGS) entry which is preliminary data.</text>
</comment>
<evidence type="ECO:0000256" key="6">
    <source>
        <dbReference type="ARBA" id="ARBA00022490"/>
    </source>
</evidence>
<evidence type="ECO:0000313" key="12">
    <source>
        <dbReference type="EMBL" id="GHE90099.1"/>
    </source>
</evidence>
<dbReference type="InterPro" id="IPR018225">
    <property type="entry name" value="Transaldolase_AS"/>
</dbReference>
<dbReference type="GO" id="GO:0004801">
    <property type="term" value="F:transaldolase activity"/>
    <property type="evidence" value="ECO:0007669"/>
    <property type="project" value="UniProtKB-UniRule"/>
</dbReference>
<dbReference type="PIRSF" id="PIRSF036915">
    <property type="entry name" value="Trnald_Bac_Plnt"/>
    <property type="match status" value="1"/>
</dbReference>
<dbReference type="Gene3D" id="3.20.20.70">
    <property type="entry name" value="Aldolase class I"/>
    <property type="match status" value="1"/>
</dbReference>
<comment type="function">
    <text evidence="1 11">Transaldolase is important for the balance of metabolites in the pentose-phosphate pathway.</text>
</comment>
<dbReference type="AlphaFoldDB" id="A0A919A7I5"/>
<accession>A0A919A7I5</accession>
<evidence type="ECO:0000256" key="2">
    <source>
        <dbReference type="ARBA" id="ARBA00004496"/>
    </source>
</evidence>
<evidence type="ECO:0000256" key="3">
    <source>
        <dbReference type="ARBA" id="ARBA00004857"/>
    </source>
</evidence>
<evidence type="ECO:0000256" key="1">
    <source>
        <dbReference type="ARBA" id="ARBA00003518"/>
    </source>
</evidence>
<dbReference type="PROSITE" id="PS01054">
    <property type="entry name" value="TRANSALDOLASE_1"/>
    <property type="match status" value="1"/>
</dbReference>
<name>A0A919A7I5_9ACTN</name>
<dbReference type="GO" id="GO:0006098">
    <property type="term" value="P:pentose-phosphate shunt"/>
    <property type="evidence" value="ECO:0007669"/>
    <property type="project" value="UniProtKB-UniRule"/>
</dbReference>
<gene>
    <name evidence="12" type="primary">tal1</name>
    <name evidence="11" type="synonym">tal</name>
    <name evidence="12" type="ORF">GCM10018785_66330</name>
</gene>
<evidence type="ECO:0000256" key="7">
    <source>
        <dbReference type="ARBA" id="ARBA00022679"/>
    </source>
</evidence>
<evidence type="ECO:0000256" key="5">
    <source>
        <dbReference type="ARBA" id="ARBA00013151"/>
    </source>
</evidence>
<evidence type="ECO:0000256" key="9">
    <source>
        <dbReference type="ARBA" id="ARBA00023270"/>
    </source>
</evidence>
<comment type="similarity">
    <text evidence="4 11">Belongs to the transaldolase family. Type 2 subfamily.</text>
</comment>
<dbReference type="Proteomes" id="UP000608024">
    <property type="component" value="Unassembled WGS sequence"/>
</dbReference>
<evidence type="ECO:0000313" key="13">
    <source>
        <dbReference type="Proteomes" id="UP000608024"/>
    </source>
</evidence>
<organism evidence="12 13">
    <name type="scientific">Streptomyces longispororuber</name>
    <dbReference type="NCBI Taxonomy" id="68230"/>
    <lineage>
        <taxon>Bacteria</taxon>
        <taxon>Bacillati</taxon>
        <taxon>Actinomycetota</taxon>
        <taxon>Actinomycetes</taxon>
        <taxon>Kitasatosporales</taxon>
        <taxon>Streptomycetaceae</taxon>
        <taxon>Streptomyces</taxon>
    </lineage>
</organism>
<dbReference type="PANTHER" id="PTHR10683">
    <property type="entry name" value="TRANSALDOLASE"/>
    <property type="match status" value="1"/>
</dbReference>
<dbReference type="HAMAP" id="MF_00493">
    <property type="entry name" value="Transaldolase_2"/>
    <property type="match status" value="1"/>
</dbReference>
<dbReference type="Pfam" id="PF00923">
    <property type="entry name" value="TAL_FSA"/>
    <property type="match status" value="1"/>
</dbReference>
<dbReference type="GO" id="GO:0005737">
    <property type="term" value="C:cytoplasm"/>
    <property type="evidence" value="ECO:0007669"/>
    <property type="project" value="UniProtKB-SubCell"/>
</dbReference>
<evidence type="ECO:0000256" key="8">
    <source>
        <dbReference type="ARBA" id="ARBA00023126"/>
    </source>
</evidence>
<comment type="catalytic activity">
    <reaction evidence="10 11">
        <text>D-sedoheptulose 7-phosphate + D-glyceraldehyde 3-phosphate = D-erythrose 4-phosphate + beta-D-fructose 6-phosphate</text>
        <dbReference type="Rhea" id="RHEA:17053"/>
        <dbReference type="ChEBI" id="CHEBI:16897"/>
        <dbReference type="ChEBI" id="CHEBI:57483"/>
        <dbReference type="ChEBI" id="CHEBI:57634"/>
        <dbReference type="ChEBI" id="CHEBI:59776"/>
        <dbReference type="EC" id="2.2.1.2"/>
    </reaction>
</comment>
<dbReference type="EMBL" id="BNBT01000167">
    <property type="protein sequence ID" value="GHE90099.1"/>
    <property type="molecule type" value="Genomic_DNA"/>
</dbReference>
<dbReference type="EC" id="2.2.1.2" evidence="5 11"/>
<dbReference type="NCBIfam" id="NF002881">
    <property type="entry name" value="PRK03343.1"/>
    <property type="match status" value="1"/>
</dbReference>
<evidence type="ECO:0000256" key="10">
    <source>
        <dbReference type="ARBA" id="ARBA00048810"/>
    </source>
</evidence>
<evidence type="ECO:0000256" key="11">
    <source>
        <dbReference type="HAMAP-Rule" id="MF_00493"/>
    </source>
</evidence>
<evidence type="ECO:0000256" key="4">
    <source>
        <dbReference type="ARBA" id="ARBA00008426"/>
    </source>
</evidence>
<keyword evidence="9 11" id="KW-0704">Schiff base</keyword>
<comment type="pathway">
    <text evidence="3 11">Carbohydrate degradation; pentose phosphate pathway; D-glyceraldehyde 3-phosphate and beta-D-fructose 6-phosphate from D-ribose 5-phosphate and D-xylulose 5-phosphate (non-oxidative stage): step 2/3.</text>
</comment>